<dbReference type="Proteomes" id="UP000279236">
    <property type="component" value="Unassembled WGS sequence"/>
</dbReference>
<keyword evidence="18" id="KW-1185">Reference proteome</keyword>
<evidence type="ECO:0000256" key="3">
    <source>
        <dbReference type="ARBA" id="ARBA00004629"/>
    </source>
</evidence>
<proteinExistence type="inferred from homology"/>
<evidence type="ECO:0000256" key="13">
    <source>
        <dbReference type="ARBA" id="ARBA00023242"/>
    </source>
</evidence>
<dbReference type="PANTHER" id="PTHR28222">
    <property type="entry name" value="DASH COMPLEX SUBUNIT DAD4"/>
    <property type="match status" value="1"/>
</dbReference>
<dbReference type="GO" id="GO:0051301">
    <property type="term" value="P:cell division"/>
    <property type="evidence" value="ECO:0007669"/>
    <property type="project" value="UniProtKB-KW"/>
</dbReference>
<name>A0A427YA22_9TREE</name>
<accession>A0A427YA22</accession>
<dbReference type="PANTHER" id="PTHR28222:SF1">
    <property type="entry name" value="DASH COMPLEX SUBUNIT DAD4"/>
    <property type="match status" value="1"/>
</dbReference>
<sequence>MDGFSQMQNPHEAEQNVLLERIIRNVDKCNEAMVEMNQCLRDFLESAAAVGTAAQLFENYGEITERYMTTTKMMPKPQ</sequence>
<evidence type="ECO:0000313" key="18">
    <source>
        <dbReference type="Proteomes" id="UP000279236"/>
    </source>
</evidence>
<keyword evidence="13" id="KW-0539">Nucleus</keyword>
<evidence type="ECO:0000256" key="14">
    <source>
        <dbReference type="ARBA" id="ARBA00023306"/>
    </source>
</evidence>
<evidence type="ECO:0000256" key="5">
    <source>
        <dbReference type="ARBA" id="ARBA00020259"/>
    </source>
</evidence>
<dbReference type="GO" id="GO:0042729">
    <property type="term" value="C:DASH complex"/>
    <property type="evidence" value="ECO:0007669"/>
    <property type="project" value="InterPro"/>
</dbReference>
<keyword evidence="6" id="KW-0158">Chromosome</keyword>
<evidence type="ECO:0000256" key="16">
    <source>
        <dbReference type="ARBA" id="ARBA00030569"/>
    </source>
</evidence>
<dbReference type="EMBL" id="RSCE01000001">
    <property type="protein sequence ID" value="RSH87953.1"/>
    <property type="molecule type" value="Genomic_DNA"/>
</dbReference>
<evidence type="ECO:0000256" key="7">
    <source>
        <dbReference type="ARBA" id="ARBA00022490"/>
    </source>
</evidence>
<keyword evidence="15" id="KW-0137">Centromere</keyword>
<dbReference type="GO" id="GO:0072686">
    <property type="term" value="C:mitotic spindle"/>
    <property type="evidence" value="ECO:0007669"/>
    <property type="project" value="InterPro"/>
</dbReference>
<dbReference type="GO" id="GO:0008608">
    <property type="term" value="P:attachment of spindle microtubules to kinetochore"/>
    <property type="evidence" value="ECO:0007669"/>
    <property type="project" value="InterPro"/>
</dbReference>
<comment type="similarity">
    <text evidence="4">Belongs to the DASH complex DAD4 family.</text>
</comment>
<dbReference type="RefSeq" id="XP_028480161.1">
    <property type="nucleotide sequence ID" value="XM_028616304.1"/>
</dbReference>
<keyword evidence="10" id="KW-0498">Mitosis</keyword>
<evidence type="ECO:0000256" key="12">
    <source>
        <dbReference type="ARBA" id="ARBA00023212"/>
    </source>
</evidence>
<reference evidence="17 18" key="1">
    <citation type="submission" date="2018-11" db="EMBL/GenBank/DDBJ databases">
        <title>Genome sequence of Apiotrichum porosum DSM 27194.</title>
        <authorList>
            <person name="Aliyu H."/>
            <person name="Gorte O."/>
            <person name="Ochsenreither K."/>
        </authorList>
    </citation>
    <scope>NUCLEOTIDE SEQUENCE [LARGE SCALE GENOMIC DNA]</scope>
    <source>
        <strain evidence="17 18">DSM 27194</strain>
    </source>
</reference>
<dbReference type="STRING" id="105984.A0A427YA22"/>
<keyword evidence="14" id="KW-0131">Cell cycle</keyword>
<dbReference type="GeneID" id="39585018"/>
<evidence type="ECO:0000256" key="2">
    <source>
        <dbReference type="ARBA" id="ARBA00004186"/>
    </source>
</evidence>
<keyword evidence="9" id="KW-0493">Microtubule</keyword>
<evidence type="ECO:0000256" key="8">
    <source>
        <dbReference type="ARBA" id="ARBA00022618"/>
    </source>
</evidence>
<evidence type="ECO:0000256" key="4">
    <source>
        <dbReference type="ARBA" id="ARBA00009754"/>
    </source>
</evidence>
<keyword evidence="11" id="KW-0995">Kinetochore</keyword>
<keyword evidence="12" id="KW-0206">Cytoskeleton</keyword>
<gene>
    <name evidence="17" type="ORF">EHS24_000475</name>
</gene>
<comment type="caution">
    <text evidence="17">The sequence shown here is derived from an EMBL/GenBank/DDBJ whole genome shotgun (WGS) entry which is preliminary data.</text>
</comment>
<dbReference type="OrthoDB" id="5516652at2759"/>
<evidence type="ECO:0000256" key="15">
    <source>
        <dbReference type="ARBA" id="ARBA00023328"/>
    </source>
</evidence>
<evidence type="ECO:0000256" key="10">
    <source>
        <dbReference type="ARBA" id="ARBA00022776"/>
    </source>
</evidence>
<evidence type="ECO:0000256" key="11">
    <source>
        <dbReference type="ARBA" id="ARBA00022838"/>
    </source>
</evidence>
<dbReference type="GO" id="GO:0005874">
    <property type="term" value="C:microtubule"/>
    <property type="evidence" value="ECO:0007669"/>
    <property type="project" value="UniProtKB-KW"/>
</dbReference>
<dbReference type="InterPro" id="IPR013959">
    <property type="entry name" value="DASH_Dad4"/>
</dbReference>
<keyword evidence="7" id="KW-0963">Cytoplasm</keyword>
<evidence type="ECO:0000313" key="17">
    <source>
        <dbReference type="EMBL" id="RSH87953.1"/>
    </source>
</evidence>
<evidence type="ECO:0000256" key="1">
    <source>
        <dbReference type="ARBA" id="ARBA00004123"/>
    </source>
</evidence>
<evidence type="ECO:0000256" key="6">
    <source>
        <dbReference type="ARBA" id="ARBA00022454"/>
    </source>
</evidence>
<dbReference type="Pfam" id="PF08650">
    <property type="entry name" value="DASH_Dad4"/>
    <property type="match status" value="1"/>
</dbReference>
<organism evidence="17 18">
    <name type="scientific">Apiotrichum porosum</name>
    <dbReference type="NCBI Taxonomy" id="105984"/>
    <lineage>
        <taxon>Eukaryota</taxon>
        <taxon>Fungi</taxon>
        <taxon>Dikarya</taxon>
        <taxon>Basidiomycota</taxon>
        <taxon>Agaricomycotina</taxon>
        <taxon>Tremellomycetes</taxon>
        <taxon>Trichosporonales</taxon>
        <taxon>Trichosporonaceae</taxon>
        <taxon>Apiotrichum</taxon>
    </lineage>
</organism>
<evidence type="ECO:0000256" key="9">
    <source>
        <dbReference type="ARBA" id="ARBA00022701"/>
    </source>
</evidence>
<protein>
    <recommendedName>
        <fullName evidence="5">DASH complex subunit DAD4</fullName>
    </recommendedName>
    <alternativeName>
        <fullName evidence="16">Outer kinetochore protein DAD4</fullName>
    </alternativeName>
</protein>
<keyword evidence="8" id="KW-0132">Cell division</keyword>
<dbReference type="AlphaFoldDB" id="A0A427YA22"/>
<comment type="subcellular location">
    <subcellularLocation>
        <location evidence="3">Chromosome</location>
        <location evidence="3">Centromere</location>
        <location evidence="3">Kinetochore</location>
    </subcellularLocation>
    <subcellularLocation>
        <location evidence="2">Cytoplasm</location>
        <location evidence="2">Cytoskeleton</location>
        <location evidence="2">Spindle</location>
    </subcellularLocation>
    <subcellularLocation>
        <location evidence="1">Nucleus</location>
    </subcellularLocation>
</comment>